<evidence type="ECO:0000313" key="5">
    <source>
        <dbReference type="Proteomes" id="UP000572540"/>
    </source>
</evidence>
<comment type="similarity">
    <text evidence="1 2">Belongs to the flagella basal body rod proteins family.</text>
</comment>
<dbReference type="SUPFAM" id="SSF64518">
    <property type="entry name" value="Phase 1 flagellin"/>
    <property type="match status" value="1"/>
</dbReference>
<comment type="caution">
    <text evidence="4">The sequence shown here is derived from an EMBL/GenBank/DDBJ whole genome shotgun (WGS) entry which is preliminary data.</text>
</comment>
<name>A0A7Y9WBC4_9BURK</name>
<dbReference type="GO" id="GO:0005576">
    <property type="term" value="C:extracellular region"/>
    <property type="evidence" value="ECO:0007669"/>
    <property type="project" value="UniProtKB-SubCell"/>
</dbReference>
<dbReference type="Proteomes" id="UP000572540">
    <property type="component" value="Unassembled WGS sequence"/>
</dbReference>
<dbReference type="AlphaFoldDB" id="A0A7Y9WBC4"/>
<keyword evidence="4" id="KW-0282">Flagellum</keyword>
<dbReference type="GO" id="GO:0044780">
    <property type="term" value="P:bacterial-type flagellum assembly"/>
    <property type="evidence" value="ECO:0007669"/>
    <property type="project" value="InterPro"/>
</dbReference>
<keyword evidence="4" id="KW-0969">Cilium</keyword>
<dbReference type="InterPro" id="IPR002371">
    <property type="entry name" value="FlgK"/>
</dbReference>
<proteinExistence type="inferred from homology"/>
<keyword evidence="2" id="KW-0975">Bacterial flagellum</keyword>
<reference evidence="4 5" key="1">
    <citation type="submission" date="2020-07" db="EMBL/GenBank/DDBJ databases">
        <title>Exploring microbial biodiversity for novel pathways involved in the catabolism of aromatic compounds derived from lignin.</title>
        <authorList>
            <person name="Elkins J."/>
        </authorList>
    </citation>
    <scope>NUCLEOTIDE SEQUENCE [LARGE SCALE GENOMIC DNA]</scope>
    <source>
        <strain evidence="4 5">H2C3B</strain>
    </source>
</reference>
<dbReference type="InterPro" id="IPR010930">
    <property type="entry name" value="Flg_bb/hook_C_dom"/>
</dbReference>
<dbReference type="PANTHER" id="PTHR30033:SF1">
    <property type="entry name" value="FLAGELLAR HOOK-ASSOCIATED PROTEIN 1"/>
    <property type="match status" value="1"/>
</dbReference>
<evidence type="ECO:0000256" key="2">
    <source>
        <dbReference type="RuleBase" id="RU362065"/>
    </source>
</evidence>
<dbReference type="PRINTS" id="PR01005">
    <property type="entry name" value="FLGHOOKAP1"/>
</dbReference>
<evidence type="ECO:0000313" key="4">
    <source>
        <dbReference type="EMBL" id="NYH17636.1"/>
    </source>
</evidence>
<accession>A0A7Y9WBC4</accession>
<protein>
    <recommendedName>
        <fullName evidence="2">Flagellar hook-associated protein 1</fullName>
        <shortName evidence="2">HAP1</shortName>
    </recommendedName>
</protein>
<evidence type="ECO:0000259" key="3">
    <source>
        <dbReference type="Pfam" id="PF06429"/>
    </source>
</evidence>
<dbReference type="Pfam" id="PF06429">
    <property type="entry name" value="Flg_bbr_C"/>
    <property type="match status" value="1"/>
</dbReference>
<dbReference type="GO" id="GO:0005198">
    <property type="term" value="F:structural molecule activity"/>
    <property type="evidence" value="ECO:0007669"/>
    <property type="project" value="UniProtKB-UniRule"/>
</dbReference>
<organism evidence="4 5">
    <name type="scientific">Paraburkholderia bryophila</name>
    <dbReference type="NCBI Taxonomy" id="420952"/>
    <lineage>
        <taxon>Bacteria</taxon>
        <taxon>Pseudomonadati</taxon>
        <taxon>Pseudomonadota</taxon>
        <taxon>Betaproteobacteria</taxon>
        <taxon>Burkholderiales</taxon>
        <taxon>Burkholderiaceae</taxon>
        <taxon>Paraburkholderia</taxon>
    </lineage>
</organism>
<gene>
    <name evidence="2" type="primary">flgK</name>
    <name evidence="4" type="ORF">GGD41_004864</name>
</gene>
<dbReference type="PANTHER" id="PTHR30033">
    <property type="entry name" value="FLAGELLAR HOOK-ASSOCIATED PROTEIN 1"/>
    <property type="match status" value="1"/>
</dbReference>
<dbReference type="EMBL" id="JACCAU010000001">
    <property type="protein sequence ID" value="NYH17636.1"/>
    <property type="molecule type" value="Genomic_DNA"/>
</dbReference>
<dbReference type="Gene3D" id="1.20.1330.10">
    <property type="entry name" value="f41 fragment of flagellin, N-terminal domain"/>
    <property type="match status" value="1"/>
</dbReference>
<dbReference type="GO" id="GO:0009424">
    <property type="term" value="C:bacterial-type flagellum hook"/>
    <property type="evidence" value="ECO:0007669"/>
    <property type="project" value="UniProtKB-UniRule"/>
</dbReference>
<keyword evidence="2" id="KW-0964">Secreted</keyword>
<sequence>MNNVTTTISGTPAAGDKFTIGPNTGATSDGRNALALSNLSTAKALAGGTVTLSGAYANYVNQIGNQTNQVQTASTAQTALVTQITAAQQSVSGVNINEEAANLLQYQQLYQANSKVIQTAQTLFQTLLGIFQ</sequence>
<comment type="subcellular location">
    <subcellularLocation>
        <location evidence="2">Bacterial flagellum</location>
    </subcellularLocation>
    <subcellularLocation>
        <location evidence="2">Secreted</location>
    </subcellularLocation>
</comment>
<feature type="domain" description="Flagellar basal-body/hook protein C-terminal" evidence="3">
    <location>
        <begin position="91"/>
        <end position="129"/>
    </location>
</feature>
<keyword evidence="4" id="KW-0966">Cell projection</keyword>
<evidence type="ECO:0000256" key="1">
    <source>
        <dbReference type="ARBA" id="ARBA00009677"/>
    </source>
</evidence>